<dbReference type="CDD" id="cd18161">
    <property type="entry name" value="REC_hyHK_blue-like"/>
    <property type="match status" value="1"/>
</dbReference>
<dbReference type="NCBIfam" id="TIGR00229">
    <property type="entry name" value="sensory_box"/>
    <property type="match status" value="1"/>
</dbReference>
<feature type="coiled-coil region" evidence="5">
    <location>
        <begin position="431"/>
        <end position="458"/>
    </location>
</feature>
<evidence type="ECO:0000313" key="10">
    <source>
        <dbReference type="Proteomes" id="UP001595713"/>
    </source>
</evidence>
<dbReference type="PANTHER" id="PTHR43065">
    <property type="entry name" value="SENSOR HISTIDINE KINASE"/>
    <property type="match status" value="1"/>
</dbReference>
<evidence type="ECO:0000259" key="8">
    <source>
        <dbReference type="PROSITE" id="PS50113"/>
    </source>
</evidence>
<keyword evidence="5" id="KW-0175">Coiled coil</keyword>
<dbReference type="Pfam" id="PF02518">
    <property type="entry name" value="HATPase_c"/>
    <property type="match status" value="1"/>
</dbReference>
<evidence type="ECO:0000259" key="7">
    <source>
        <dbReference type="PROSITE" id="PS50110"/>
    </source>
</evidence>
<dbReference type="InterPro" id="IPR013656">
    <property type="entry name" value="PAS_4"/>
</dbReference>
<feature type="modified residue" description="4-aspartylphosphate" evidence="4">
    <location>
        <position position="763"/>
    </location>
</feature>
<dbReference type="Gene3D" id="3.30.450.20">
    <property type="entry name" value="PAS domain"/>
    <property type="match status" value="3"/>
</dbReference>
<dbReference type="SMART" id="SM00387">
    <property type="entry name" value="HATPase_c"/>
    <property type="match status" value="1"/>
</dbReference>
<keyword evidence="10" id="KW-1185">Reference proteome</keyword>
<dbReference type="PROSITE" id="PS50110">
    <property type="entry name" value="RESPONSE_REGULATORY"/>
    <property type="match status" value="1"/>
</dbReference>
<dbReference type="Pfam" id="PF08448">
    <property type="entry name" value="PAS_4"/>
    <property type="match status" value="1"/>
</dbReference>
<dbReference type="SUPFAM" id="SSF55785">
    <property type="entry name" value="PYP-like sensor domain (PAS domain)"/>
    <property type="match status" value="2"/>
</dbReference>
<proteinExistence type="predicted"/>
<dbReference type="InterPro" id="IPR036097">
    <property type="entry name" value="HisK_dim/P_sf"/>
</dbReference>
<name>A0ABV7SPZ4_9SPHN</name>
<dbReference type="SMART" id="SM00091">
    <property type="entry name" value="PAS"/>
    <property type="match status" value="3"/>
</dbReference>
<dbReference type="SUPFAM" id="SSF47384">
    <property type="entry name" value="Homodimeric domain of signal transducing histidine kinase"/>
    <property type="match status" value="1"/>
</dbReference>
<evidence type="ECO:0000259" key="6">
    <source>
        <dbReference type="PROSITE" id="PS50109"/>
    </source>
</evidence>
<comment type="caution">
    <text evidence="9">The sequence shown here is derived from an EMBL/GenBank/DDBJ whole genome shotgun (WGS) entry which is preliminary data.</text>
</comment>
<gene>
    <name evidence="9" type="ORF">ACFONA_02395</name>
</gene>
<dbReference type="EC" id="2.7.13.3" evidence="2"/>
<dbReference type="Gene3D" id="2.10.70.100">
    <property type="match status" value="1"/>
</dbReference>
<keyword evidence="9" id="KW-0067">ATP-binding</keyword>
<dbReference type="CDD" id="cd00082">
    <property type="entry name" value="HisKA"/>
    <property type="match status" value="1"/>
</dbReference>
<dbReference type="InterPro" id="IPR001789">
    <property type="entry name" value="Sig_transdc_resp-reg_receiver"/>
</dbReference>
<dbReference type="Pfam" id="PF00512">
    <property type="entry name" value="HisKA"/>
    <property type="match status" value="1"/>
</dbReference>
<dbReference type="InterPro" id="IPR036890">
    <property type="entry name" value="HATPase_C_sf"/>
</dbReference>
<organism evidence="9 10">
    <name type="scientific">Sphingomonas hylomeconis</name>
    <dbReference type="NCBI Taxonomy" id="1395958"/>
    <lineage>
        <taxon>Bacteria</taxon>
        <taxon>Pseudomonadati</taxon>
        <taxon>Pseudomonadota</taxon>
        <taxon>Alphaproteobacteria</taxon>
        <taxon>Sphingomonadales</taxon>
        <taxon>Sphingomonadaceae</taxon>
        <taxon>Sphingomonas</taxon>
    </lineage>
</organism>
<dbReference type="InterPro" id="IPR000700">
    <property type="entry name" value="PAS-assoc_C"/>
</dbReference>
<sequence length="831" mass="89794">MPSATPDLPRALRFLDGGGAATALILARDWSDHPLGPPEGWPDALRISLSTILNSPESMILAWGEEELFFFFNETYFPLLGPRLDWAMGTRFDQVWADGWEQAKPIIDDAFAGRSTRFVDLPWKLDTDRGPADTWFTFSYSRILDPAGAIAGLSILTNETTDKVLAEQHNRQTEEQLRRAQEAGGIGMFTVHPDGTAEPTPSFCRLYGLDETDCVPSAVFEALIVPEDRALASSQETRAAGSAPLDVEYRIRRADTGEIRWIARKGEIERDAEGRFVRFVGVAQDVTERVEARLALAAEREQLAQMFEQAPTFMAMLEGPEHRIVRANPGYFALVDNRNVLGKTIAEALPDAVEQGFLEILDGVYRTGEAFVSESGRFASQAGPGEPINVRYVDFVFQPIRDATGQVSGIFIEGADVTQRSIAEENLHLLNAELEQRVADRTDELMRAEENLRQAQKMEAVGQLTGGIAHDFNNLLAGISGSLEMMQVRIAQGRGGELDRYIDAAQGAAKRAAALTHRLLAFSRRQTLAPKPTDVTQLVGGMAELIRRTVGPQIEIDTVNTAGLWPSLIDPSQLENAVLNLCINARDAMPEGGRITIETGNHWMDHRTAATRGLEAGDYISICVTDTGTGMPPEVIARAFEPFFTTKPIGMGTGLGLSMIYGFAKQSGGSVHINSAPGAGTMVCVYLPRHIGAADSAASAPEPAAAARGAGETVLVVDDEPTVRMLVAEVLNDLGYHALEAEDGAAGLKVLGSGARIDLLVTDVGLPGGMNGRQVADAARAVRPDLKVLFITGYAENAVLSHGHLDPGMHVLTKPFAIDALAARIRELIAG</sequence>
<dbReference type="SMART" id="SM00448">
    <property type="entry name" value="REC"/>
    <property type="match status" value="1"/>
</dbReference>
<dbReference type="RefSeq" id="WP_261293608.1">
    <property type="nucleotide sequence ID" value="NZ_JANQBK010000004.1"/>
</dbReference>
<evidence type="ECO:0000313" key="9">
    <source>
        <dbReference type="EMBL" id="MFC3579003.1"/>
    </source>
</evidence>
<evidence type="ECO:0000256" key="1">
    <source>
        <dbReference type="ARBA" id="ARBA00000085"/>
    </source>
</evidence>
<feature type="domain" description="Response regulatory" evidence="7">
    <location>
        <begin position="713"/>
        <end position="829"/>
    </location>
</feature>
<dbReference type="Pfam" id="PF08447">
    <property type="entry name" value="PAS_3"/>
    <property type="match status" value="1"/>
</dbReference>
<dbReference type="PRINTS" id="PR00344">
    <property type="entry name" value="BCTRLSENSOR"/>
</dbReference>
<dbReference type="GO" id="GO:0005524">
    <property type="term" value="F:ATP binding"/>
    <property type="evidence" value="ECO:0007669"/>
    <property type="project" value="UniProtKB-KW"/>
</dbReference>
<dbReference type="InterPro" id="IPR000014">
    <property type="entry name" value="PAS"/>
</dbReference>
<keyword evidence="9" id="KW-0547">Nucleotide-binding</keyword>
<dbReference type="Gene3D" id="1.10.287.130">
    <property type="match status" value="1"/>
</dbReference>
<evidence type="ECO:0000256" key="3">
    <source>
        <dbReference type="ARBA" id="ARBA00022553"/>
    </source>
</evidence>
<comment type="catalytic activity">
    <reaction evidence="1">
        <text>ATP + protein L-histidine = ADP + protein N-phospho-L-histidine.</text>
        <dbReference type="EC" id="2.7.13.3"/>
    </reaction>
</comment>
<dbReference type="SMART" id="SM00388">
    <property type="entry name" value="HisKA"/>
    <property type="match status" value="1"/>
</dbReference>
<dbReference type="SMART" id="SM00086">
    <property type="entry name" value="PAC"/>
    <property type="match status" value="2"/>
</dbReference>
<dbReference type="Pfam" id="PF00072">
    <property type="entry name" value="Response_reg"/>
    <property type="match status" value="1"/>
</dbReference>
<dbReference type="SUPFAM" id="SSF55874">
    <property type="entry name" value="ATPase domain of HSP90 chaperone/DNA topoisomerase II/histidine kinase"/>
    <property type="match status" value="1"/>
</dbReference>
<dbReference type="InterPro" id="IPR003594">
    <property type="entry name" value="HATPase_dom"/>
</dbReference>
<dbReference type="InterPro" id="IPR013655">
    <property type="entry name" value="PAS_fold_3"/>
</dbReference>
<dbReference type="InterPro" id="IPR001610">
    <property type="entry name" value="PAC"/>
</dbReference>
<accession>A0ABV7SPZ4</accession>
<dbReference type="Gene3D" id="3.30.565.10">
    <property type="entry name" value="Histidine kinase-like ATPase, C-terminal domain"/>
    <property type="match status" value="1"/>
</dbReference>
<dbReference type="SUPFAM" id="SSF52172">
    <property type="entry name" value="CheY-like"/>
    <property type="match status" value="1"/>
</dbReference>
<dbReference type="InterPro" id="IPR011006">
    <property type="entry name" value="CheY-like_superfamily"/>
</dbReference>
<dbReference type="PANTHER" id="PTHR43065:SF42">
    <property type="entry name" value="TWO-COMPONENT SENSOR PPRA"/>
    <property type="match status" value="1"/>
</dbReference>
<evidence type="ECO:0000256" key="5">
    <source>
        <dbReference type="SAM" id="Coils"/>
    </source>
</evidence>
<dbReference type="InterPro" id="IPR035965">
    <property type="entry name" value="PAS-like_dom_sf"/>
</dbReference>
<dbReference type="PROSITE" id="PS50113">
    <property type="entry name" value="PAC"/>
    <property type="match status" value="1"/>
</dbReference>
<reference evidence="10" key="1">
    <citation type="journal article" date="2019" name="Int. J. Syst. Evol. Microbiol.">
        <title>The Global Catalogue of Microorganisms (GCM) 10K type strain sequencing project: providing services to taxonomists for standard genome sequencing and annotation.</title>
        <authorList>
            <consortium name="The Broad Institute Genomics Platform"/>
            <consortium name="The Broad Institute Genome Sequencing Center for Infectious Disease"/>
            <person name="Wu L."/>
            <person name="Ma J."/>
        </authorList>
    </citation>
    <scope>NUCLEOTIDE SEQUENCE [LARGE SCALE GENOMIC DNA]</scope>
    <source>
        <strain evidence="10">KCTC 42739</strain>
    </source>
</reference>
<dbReference type="InterPro" id="IPR005467">
    <property type="entry name" value="His_kinase_dom"/>
</dbReference>
<dbReference type="Proteomes" id="UP001595713">
    <property type="component" value="Unassembled WGS sequence"/>
</dbReference>
<dbReference type="InterPro" id="IPR003661">
    <property type="entry name" value="HisK_dim/P_dom"/>
</dbReference>
<evidence type="ECO:0000256" key="2">
    <source>
        <dbReference type="ARBA" id="ARBA00012438"/>
    </source>
</evidence>
<evidence type="ECO:0000256" key="4">
    <source>
        <dbReference type="PROSITE-ProRule" id="PRU00169"/>
    </source>
</evidence>
<dbReference type="InterPro" id="IPR004358">
    <property type="entry name" value="Sig_transdc_His_kin-like_C"/>
</dbReference>
<feature type="domain" description="Histidine kinase" evidence="6">
    <location>
        <begin position="467"/>
        <end position="691"/>
    </location>
</feature>
<keyword evidence="3 4" id="KW-0597">Phosphoprotein</keyword>
<dbReference type="CDD" id="cd00130">
    <property type="entry name" value="PAS"/>
    <property type="match status" value="1"/>
</dbReference>
<feature type="domain" description="PAC" evidence="8">
    <location>
        <begin position="245"/>
        <end position="298"/>
    </location>
</feature>
<dbReference type="EMBL" id="JBHRXP010000001">
    <property type="protein sequence ID" value="MFC3579003.1"/>
    <property type="molecule type" value="Genomic_DNA"/>
</dbReference>
<dbReference type="Gene3D" id="3.40.50.2300">
    <property type="match status" value="1"/>
</dbReference>
<dbReference type="PROSITE" id="PS50109">
    <property type="entry name" value="HIS_KIN"/>
    <property type="match status" value="1"/>
</dbReference>
<protein>
    <recommendedName>
        <fullName evidence="2">histidine kinase</fullName>
        <ecNumber evidence="2">2.7.13.3</ecNumber>
    </recommendedName>
</protein>